<dbReference type="KEGG" id="abri:DFR85_05170"/>
<dbReference type="GeneID" id="36831524"/>
<sequence>MPITVNVLDLVIDLSLELLVILVIAWLIYEILSMPRHMTLEEIEAQIDLELKKDSTDIT</sequence>
<feature type="transmembrane region" description="Helical" evidence="1">
    <location>
        <begin position="6"/>
        <end position="29"/>
    </location>
</feature>
<gene>
    <name evidence="2" type="ORF">DFR85_05170</name>
</gene>
<protein>
    <submittedName>
        <fullName evidence="2">Uncharacterized protein</fullName>
    </submittedName>
</protein>
<proteinExistence type="predicted"/>
<keyword evidence="1" id="KW-1133">Transmembrane helix</keyword>
<dbReference type="RefSeq" id="WP_110269960.1">
    <property type="nucleotide sequence ID" value="NZ_CP029289.2"/>
</dbReference>
<keyword evidence="1" id="KW-0812">Transmembrane</keyword>
<evidence type="ECO:0000256" key="1">
    <source>
        <dbReference type="SAM" id="Phobius"/>
    </source>
</evidence>
<evidence type="ECO:0000313" key="2">
    <source>
        <dbReference type="EMBL" id="AWR94079.1"/>
    </source>
</evidence>
<accession>A0A2U9IDK7</accession>
<dbReference type="Proteomes" id="UP000248044">
    <property type="component" value="Chromosome"/>
</dbReference>
<reference evidence="2 3" key="1">
    <citation type="submission" date="2018-05" db="EMBL/GenBank/DDBJ databases">
        <title>Complete Genome Sequences of Extremely Thermoacidophilic, Metal-Mobilizing Type-Strain Members of the Archaeal Family Sulfolobaceae: Acidianus brierleyi DSM-1651T, Acidianus sulfidivorans DSM-18786T, Metallosphaera hakonensis DSM-7519T, and Metallosphaera prunae DSM-10039T.</title>
        <authorList>
            <person name="Counts J.A."/>
            <person name="Kelly R.M."/>
        </authorList>
    </citation>
    <scope>NUCLEOTIDE SEQUENCE [LARGE SCALE GENOMIC DNA]</scope>
    <source>
        <strain evidence="2 3">DSM 1651</strain>
    </source>
</reference>
<keyword evidence="3" id="KW-1185">Reference proteome</keyword>
<evidence type="ECO:0000313" key="3">
    <source>
        <dbReference type="Proteomes" id="UP000248044"/>
    </source>
</evidence>
<dbReference type="EMBL" id="CP029289">
    <property type="protein sequence ID" value="AWR94079.1"/>
    <property type="molecule type" value="Genomic_DNA"/>
</dbReference>
<keyword evidence="1" id="KW-0472">Membrane</keyword>
<name>A0A2U9IDK7_9CREN</name>
<dbReference type="AlphaFoldDB" id="A0A2U9IDK7"/>
<organism evidence="2 3">
    <name type="scientific">Acidianus brierleyi</name>
    <dbReference type="NCBI Taxonomy" id="41673"/>
    <lineage>
        <taxon>Archaea</taxon>
        <taxon>Thermoproteota</taxon>
        <taxon>Thermoprotei</taxon>
        <taxon>Sulfolobales</taxon>
        <taxon>Sulfolobaceae</taxon>
        <taxon>Acidianus</taxon>
    </lineage>
</organism>